<dbReference type="GO" id="GO:0015031">
    <property type="term" value="P:protein transport"/>
    <property type="evidence" value="ECO:0007669"/>
    <property type="project" value="UniProtKB-KW"/>
</dbReference>
<comment type="subcellular location">
    <subcellularLocation>
        <location evidence="1">Membrane</location>
        <topology evidence="1">Multi-pass membrane protein</topology>
    </subcellularLocation>
</comment>
<keyword evidence="8" id="KW-0472">Membrane</keyword>
<keyword evidence="4" id="KW-0812">Transmembrane</keyword>
<keyword evidence="3" id="KW-0813">Transport</keyword>
<evidence type="ECO:0000313" key="10">
    <source>
        <dbReference type="Proteomes" id="UP000823749"/>
    </source>
</evidence>
<evidence type="ECO:0000256" key="1">
    <source>
        <dbReference type="ARBA" id="ARBA00004141"/>
    </source>
</evidence>
<evidence type="ECO:0000256" key="6">
    <source>
        <dbReference type="ARBA" id="ARBA00022927"/>
    </source>
</evidence>
<dbReference type="GO" id="GO:0016020">
    <property type="term" value="C:membrane"/>
    <property type="evidence" value="ECO:0007669"/>
    <property type="project" value="UniProtKB-SubCell"/>
</dbReference>
<evidence type="ECO:0000256" key="8">
    <source>
        <dbReference type="ARBA" id="ARBA00023136"/>
    </source>
</evidence>
<comment type="caution">
    <text evidence="9">The sequence shown here is derived from an EMBL/GenBank/DDBJ whole genome shotgun (WGS) entry which is preliminary data.</text>
</comment>
<dbReference type="Proteomes" id="UP000823749">
    <property type="component" value="Chromosome 1"/>
</dbReference>
<evidence type="ECO:0000256" key="7">
    <source>
        <dbReference type="ARBA" id="ARBA00022989"/>
    </source>
</evidence>
<evidence type="ECO:0000256" key="4">
    <source>
        <dbReference type="ARBA" id="ARBA00022692"/>
    </source>
</evidence>
<dbReference type="InterPro" id="IPR004813">
    <property type="entry name" value="OPT"/>
</dbReference>
<evidence type="ECO:0000256" key="5">
    <source>
        <dbReference type="ARBA" id="ARBA00022856"/>
    </source>
</evidence>
<dbReference type="GO" id="GO:0035673">
    <property type="term" value="F:oligopeptide transmembrane transporter activity"/>
    <property type="evidence" value="ECO:0007669"/>
    <property type="project" value="InterPro"/>
</dbReference>
<evidence type="ECO:0000256" key="2">
    <source>
        <dbReference type="ARBA" id="ARBA00005484"/>
    </source>
</evidence>
<dbReference type="InterPro" id="IPR004648">
    <property type="entry name" value="Oligpept_transpt"/>
</dbReference>
<dbReference type="AlphaFoldDB" id="A0AAV6LJM9"/>
<keyword evidence="10" id="KW-1185">Reference proteome</keyword>
<keyword evidence="6" id="KW-0653">Protein transport</keyword>
<dbReference type="Pfam" id="PF03169">
    <property type="entry name" value="OPT"/>
    <property type="match status" value="1"/>
</dbReference>
<accession>A0AAV6LJM9</accession>
<proteinExistence type="inferred from homology"/>
<evidence type="ECO:0000256" key="3">
    <source>
        <dbReference type="ARBA" id="ARBA00022448"/>
    </source>
</evidence>
<organism evidence="9 10">
    <name type="scientific">Rhododendron griersonianum</name>
    <dbReference type="NCBI Taxonomy" id="479676"/>
    <lineage>
        <taxon>Eukaryota</taxon>
        <taxon>Viridiplantae</taxon>
        <taxon>Streptophyta</taxon>
        <taxon>Embryophyta</taxon>
        <taxon>Tracheophyta</taxon>
        <taxon>Spermatophyta</taxon>
        <taxon>Magnoliopsida</taxon>
        <taxon>eudicotyledons</taxon>
        <taxon>Gunneridae</taxon>
        <taxon>Pentapetalae</taxon>
        <taxon>asterids</taxon>
        <taxon>Ericales</taxon>
        <taxon>Ericaceae</taxon>
        <taxon>Ericoideae</taxon>
        <taxon>Rhodoreae</taxon>
        <taxon>Rhododendron</taxon>
    </lineage>
</organism>
<dbReference type="EMBL" id="JACTNZ010000001">
    <property type="protein sequence ID" value="KAG5564919.1"/>
    <property type="molecule type" value="Genomic_DNA"/>
</dbReference>
<evidence type="ECO:0000313" key="9">
    <source>
        <dbReference type="EMBL" id="KAG5564919.1"/>
    </source>
</evidence>
<keyword evidence="7" id="KW-1133">Transmembrane helix</keyword>
<protein>
    <submittedName>
        <fullName evidence="9">Uncharacterized protein</fullName>
    </submittedName>
</protein>
<gene>
    <name evidence="9" type="ORF">RHGRI_000952</name>
</gene>
<sequence>MSEIPHSFSIANHSAQSIESSPQISGSTLNSMCTSIQIRNGIPIPAEIPSSNDSPIPEVKSIMSDRDTPSLPDLTFRAVVIGTAVTVILAQLKTKELFEENVIEIPIVLIQLIFGFLVGRLMEAMLPTRVFQIPGTELRFSLNPGRFNSKEHTLIYACAFVGMMCPNTNIHTLAVNINYFRKDMYWPVAYMATLSSYSIEATEISGPEPSEMFGPRIPRSFSISNDSAQSIEPFEISGPQISGPGYDRLLSKGLDVMASAVSIAEYFSGGFESPTTCYQLLLIGFWGFGHNKKGK</sequence>
<reference evidence="9" key="1">
    <citation type="submission" date="2020-08" db="EMBL/GenBank/DDBJ databases">
        <title>Plant Genome Project.</title>
        <authorList>
            <person name="Zhang R.-G."/>
        </authorList>
    </citation>
    <scope>NUCLEOTIDE SEQUENCE</scope>
    <source>
        <strain evidence="9">WSP0</strain>
        <tissue evidence="9">Leaf</tissue>
    </source>
</reference>
<name>A0AAV6LJM9_9ERIC</name>
<keyword evidence="5" id="KW-0571">Peptide transport</keyword>
<dbReference type="PANTHER" id="PTHR22601">
    <property type="entry name" value="ISP4 LIKE PROTEIN"/>
    <property type="match status" value="1"/>
</dbReference>
<comment type="similarity">
    <text evidence="2">Belongs to the oligopeptide OPT transporter (TC 2.A.67.1) family.</text>
</comment>